<comment type="similarity">
    <text evidence="3 12">Belongs to the glycosyltransferase 22 family.</text>
</comment>
<feature type="transmembrane region" description="Helical" evidence="12">
    <location>
        <begin position="370"/>
        <end position="392"/>
    </location>
</feature>
<feature type="signal peptide" evidence="14">
    <location>
        <begin position="1"/>
        <end position="27"/>
    </location>
</feature>
<feature type="transmembrane region" description="Helical" evidence="12">
    <location>
        <begin position="194"/>
        <end position="222"/>
    </location>
</feature>
<comment type="function">
    <text evidence="10">Mannosyltransferase that operates in the biosynthetic pathway of dolichol-linked oligosaccharides, the glycan precursors employed in protein asparagine (N)-glycosylation. The assembly of dolichol-linked oligosaccharides begins on the cytosolic side of the endoplasmic reticulum membrane and finishes in its lumen. The sequential addition of sugars to dolichol pyrophosphate produces dolichol-linked oligosaccharides containing fourteen sugars, including two GlcNAcs, nine mannoses and three glucoses. Once assembled, the oligosaccharide is transferred from the lipid to nascent proteins by oligosaccharyltransferases. In the lumen of the endoplasmic reticulum, adds the eighth mannose residue in an alpha-1,6 linkage onto Man(7)GlcNAc(2)-PP-dolichol to produce Man(8)GlcNAc(2)-PP-dolichol.</text>
</comment>
<accession>A0A1G4M8W5</accession>
<protein>
    <recommendedName>
        <fullName evidence="12">Mannosyltransferase</fullName>
        <ecNumber evidence="12">2.4.1.-</ecNumber>
    </recommendedName>
</protein>
<keyword evidence="14" id="KW-0732">Signal</keyword>
<feature type="transmembrane region" description="Helical" evidence="12">
    <location>
        <begin position="314"/>
        <end position="332"/>
    </location>
</feature>
<evidence type="ECO:0000256" key="1">
    <source>
        <dbReference type="ARBA" id="ARBA00004477"/>
    </source>
</evidence>
<evidence type="ECO:0000256" key="6">
    <source>
        <dbReference type="ARBA" id="ARBA00022692"/>
    </source>
</evidence>
<proteinExistence type="inferred from homology"/>
<evidence type="ECO:0000256" key="3">
    <source>
        <dbReference type="ARBA" id="ARBA00007063"/>
    </source>
</evidence>
<dbReference type="GO" id="GO:0052917">
    <property type="term" value="F:dol-P-Man:Man(7)GlcNAc(2)-PP-Dol alpha-1,6-mannosyltransferase activity"/>
    <property type="evidence" value="ECO:0007669"/>
    <property type="project" value="UniProtKB-EC"/>
</dbReference>
<evidence type="ECO:0000256" key="13">
    <source>
        <dbReference type="SAM" id="MobiDB-lite"/>
    </source>
</evidence>
<evidence type="ECO:0000256" key="4">
    <source>
        <dbReference type="ARBA" id="ARBA00022676"/>
    </source>
</evidence>
<evidence type="ECO:0000256" key="12">
    <source>
        <dbReference type="RuleBase" id="RU363075"/>
    </source>
</evidence>
<dbReference type="OMA" id="WWVEVRM"/>
<reference evidence="15 16" key="1">
    <citation type="submission" date="2016-03" db="EMBL/GenBank/DDBJ databases">
        <authorList>
            <person name="Devillers H."/>
        </authorList>
    </citation>
    <scope>NUCLEOTIDE SEQUENCE [LARGE SCALE GENOMIC DNA]</scope>
    <source>
        <strain evidence="15">CBS 6772</strain>
    </source>
</reference>
<feature type="transmembrane region" description="Helical" evidence="12">
    <location>
        <begin position="169"/>
        <end position="188"/>
    </location>
</feature>
<keyword evidence="6 12" id="KW-0812">Transmembrane</keyword>
<feature type="transmembrane region" description="Helical" evidence="12">
    <location>
        <begin position="338"/>
        <end position="358"/>
    </location>
</feature>
<keyword evidence="8 12" id="KW-1133">Transmembrane helix</keyword>
<feature type="transmembrane region" description="Helical" evidence="12">
    <location>
        <begin position="234"/>
        <end position="254"/>
    </location>
</feature>
<dbReference type="STRING" id="4955.A0A1G4M8W5"/>
<dbReference type="PANTHER" id="PTHR22760:SF1">
    <property type="entry name" value="DOL-P-MAN:MAN(7)GLCNAC(2)-PP-DOL ALPHA-1,6-MANNOSYLTRANSFERASE"/>
    <property type="match status" value="1"/>
</dbReference>
<name>A0A1G4M8W5_LACFM</name>
<evidence type="ECO:0000256" key="9">
    <source>
        <dbReference type="ARBA" id="ARBA00023136"/>
    </source>
</evidence>
<keyword evidence="5" id="KW-0808">Transferase</keyword>
<keyword evidence="9 12" id="KW-0472">Membrane</keyword>
<feature type="region of interest" description="Disordered" evidence="13">
    <location>
        <begin position="125"/>
        <end position="144"/>
    </location>
</feature>
<dbReference type="Pfam" id="PF03901">
    <property type="entry name" value="Glyco_transf_22"/>
    <property type="match status" value="1"/>
</dbReference>
<evidence type="ECO:0000256" key="11">
    <source>
        <dbReference type="ARBA" id="ARBA00048899"/>
    </source>
</evidence>
<gene>
    <name evidence="15" type="ORF">LAFE_0C01398G</name>
</gene>
<feature type="chain" id="PRO_5009237241" description="Mannosyltransferase" evidence="14">
    <location>
        <begin position="28"/>
        <end position="551"/>
    </location>
</feature>
<organism evidence="15 16">
    <name type="scientific">Lachancea fermentati</name>
    <name type="common">Zygosaccharomyces fermentati</name>
    <dbReference type="NCBI Taxonomy" id="4955"/>
    <lineage>
        <taxon>Eukaryota</taxon>
        <taxon>Fungi</taxon>
        <taxon>Dikarya</taxon>
        <taxon>Ascomycota</taxon>
        <taxon>Saccharomycotina</taxon>
        <taxon>Saccharomycetes</taxon>
        <taxon>Saccharomycetales</taxon>
        <taxon>Saccharomycetaceae</taxon>
        <taxon>Lachancea</taxon>
    </lineage>
</organism>
<dbReference type="PANTHER" id="PTHR22760">
    <property type="entry name" value="GLYCOSYLTRANSFERASE"/>
    <property type="match status" value="1"/>
</dbReference>
<comment type="subcellular location">
    <subcellularLocation>
        <location evidence="1 12">Endoplasmic reticulum membrane</location>
        <topology evidence="1 12">Multi-pass membrane protein</topology>
    </subcellularLocation>
</comment>
<keyword evidence="4 12" id="KW-0328">Glycosyltransferase</keyword>
<dbReference type="InterPro" id="IPR005599">
    <property type="entry name" value="GPI_mannosylTrfase"/>
</dbReference>
<evidence type="ECO:0000256" key="10">
    <source>
        <dbReference type="ARBA" id="ARBA00044721"/>
    </source>
</evidence>
<evidence type="ECO:0000313" key="16">
    <source>
        <dbReference type="Proteomes" id="UP000190831"/>
    </source>
</evidence>
<dbReference type="UniPathway" id="UPA00378"/>
<dbReference type="GO" id="GO:0006487">
    <property type="term" value="P:protein N-linked glycosylation"/>
    <property type="evidence" value="ECO:0007669"/>
    <property type="project" value="TreeGrafter"/>
</dbReference>
<evidence type="ECO:0000256" key="2">
    <source>
        <dbReference type="ARBA" id="ARBA00004922"/>
    </source>
</evidence>
<dbReference type="Proteomes" id="UP000190831">
    <property type="component" value="Chromosome C"/>
</dbReference>
<comment type="pathway">
    <text evidence="2">Protein modification; protein glycosylation.</text>
</comment>
<feature type="transmembrane region" description="Helical" evidence="12">
    <location>
        <begin position="282"/>
        <end position="302"/>
    </location>
</feature>
<dbReference type="OrthoDB" id="19039at2759"/>
<evidence type="ECO:0000256" key="14">
    <source>
        <dbReference type="SAM" id="SignalP"/>
    </source>
</evidence>
<dbReference type="GO" id="GO:0005789">
    <property type="term" value="C:endoplasmic reticulum membrane"/>
    <property type="evidence" value="ECO:0007669"/>
    <property type="project" value="UniProtKB-SubCell"/>
</dbReference>
<evidence type="ECO:0000313" key="15">
    <source>
        <dbReference type="EMBL" id="SCW00313.1"/>
    </source>
</evidence>
<evidence type="ECO:0000256" key="7">
    <source>
        <dbReference type="ARBA" id="ARBA00022824"/>
    </source>
</evidence>
<comment type="catalytic activity">
    <reaction evidence="11">
        <text>an alpha-D-Man-(1-&gt;2)-alpha-D-Man-(1-&gt;2)-alpha-D-Man-(1-&gt;3)-[alpha-D-Man-(1-&gt;2)-alpha-D-Man-(1-&gt;3)-alpha-D-Man-(1-&gt;6)]-beta-D-Man-(1-&gt;4)-beta-D-GlcNAc-(1-&gt;4)-alpha-D-GlcNAc-diphospho-di-trans,poly-cis-dolichol + a di-trans,poly-cis-dolichyl beta-D-mannosyl phosphate = an alpha-D-Man-(1-&gt;2)-alpha-D-Man-(1-&gt;2)-alpha-D-Man-(1-&gt;3)-[alpha-D-Man-(1-&gt;2)-alpha-D-Man-(1-&gt;3)-[alpha-D-Man-(1-&gt;6)]-alpha-D-Man-(1-&gt;6)]-beta-D-Man-(1-&gt;4)-beta-D-GlcNAc-(1-&gt;4)-alpha-D-GlcNAc-diphospho-di-trans,poly-cis-dolichol + a di-trans,poly-cis-dolichyl phosphate + H(+)</text>
        <dbReference type="Rhea" id="RHEA:29535"/>
        <dbReference type="Rhea" id="RHEA-COMP:19498"/>
        <dbReference type="Rhea" id="RHEA-COMP:19501"/>
        <dbReference type="Rhea" id="RHEA-COMP:19518"/>
        <dbReference type="Rhea" id="RHEA-COMP:19519"/>
        <dbReference type="ChEBI" id="CHEBI:15378"/>
        <dbReference type="ChEBI" id="CHEBI:57683"/>
        <dbReference type="ChEBI" id="CHEBI:58211"/>
        <dbReference type="ChEBI" id="CHEBI:132517"/>
        <dbReference type="ChEBI" id="CHEBI:132519"/>
        <dbReference type="EC" id="2.4.1.260"/>
    </reaction>
    <physiologicalReaction direction="left-to-right" evidence="11">
        <dbReference type="Rhea" id="RHEA:29536"/>
    </physiologicalReaction>
</comment>
<evidence type="ECO:0000256" key="5">
    <source>
        <dbReference type="ARBA" id="ARBA00022679"/>
    </source>
</evidence>
<dbReference type="EC" id="2.4.1.-" evidence="12"/>
<keyword evidence="16" id="KW-1185">Reference proteome</keyword>
<keyword evidence="7 12" id="KW-0256">Endoplasmic reticulum</keyword>
<sequence length="551" mass="61625">MLRWSFLDSFLLVVIITHLMISPFTKVEESFTIQAIHDILKYGVTDISQYDHLKFPGVVPRTFVGSLVIAAMTKPFIYVSSFLSQQSVPTSGFEAQLLARCMIGLTNGLSLVFLKNKAQKLIDSVQKKKNKSKESPNNDDEEPPSTIGGWFSVFCLSQFHLMYYSSRSLPNFVGALPLSNIVVAYVLGGDAGRAIGLCAFTTVVFRLELGAMCAGLSLFSIIYKQASVTRVIKYGLIGAIFGSALTVFADSYFWQRWTFPEMDAFVFNIVNGQSSKWGTKPFVAYFTGFLPMMFMPPTVLLLNYLGFKIAPKPLKVIALASFFHVFVLSFQPHKEWRFIIYAIPPITLLGSHSASYLFENMDPGLGRATITRILLLLSPVVSLSISAAFLYISSMNYPGGQALMSFNDYILLHDIKNVTVHIDVPACMTGVTLFGELNDQYGITYDKTEDVQELTSMWPSFDYLILSQGDSSALPTSNNNTKWELIHTTKAFAGFNTSYLAYTFENQYSNGFSIVHHLLEEQSFSPLVDLVKNTIIQSDLLFTYKKVDDLR</sequence>
<evidence type="ECO:0000256" key="8">
    <source>
        <dbReference type="ARBA" id="ARBA00022989"/>
    </source>
</evidence>
<dbReference type="AlphaFoldDB" id="A0A1G4M8W5"/>
<dbReference type="EMBL" id="LT598485">
    <property type="protein sequence ID" value="SCW00313.1"/>
    <property type="molecule type" value="Genomic_DNA"/>
</dbReference>